<feature type="transmembrane region" description="Helical" evidence="10">
    <location>
        <begin position="12"/>
        <end position="31"/>
    </location>
</feature>
<dbReference type="GeneID" id="106470791"/>
<keyword evidence="4 10" id="KW-0430">Lectin</keyword>
<keyword evidence="8 10" id="KW-0472">Membrane</keyword>
<dbReference type="InterPro" id="IPR001173">
    <property type="entry name" value="Glyco_trans_2-like"/>
</dbReference>
<keyword evidence="7 10" id="KW-0333">Golgi apparatus</keyword>
<evidence type="ECO:0000256" key="1">
    <source>
        <dbReference type="ARBA" id="ARBA00004323"/>
    </source>
</evidence>
<dbReference type="PANTHER" id="PTHR11675:SF43">
    <property type="entry name" value="POLYPEPTIDE N-ACETYLGALACTOSAMINYLTRANSFERASE 1"/>
    <property type="match status" value="1"/>
</dbReference>
<evidence type="ECO:0000313" key="13">
    <source>
        <dbReference type="Proteomes" id="UP000694941"/>
    </source>
</evidence>
<proteinExistence type="inferred from homology"/>
<dbReference type="InterPro" id="IPR045885">
    <property type="entry name" value="GalNAc-T"/>
</dbReference>
<dbReference type="CDD" id="cd02510">
    <property type="entry name" value="pp-GalNAc-T"/>
    <property type="match status" value="1"/>
</dbReference>
<accession>A0ABM1BQP8</accession>
<keyword evidence="6 10" id="KW-1133">Transmembrane helix</keyword>
<dbReference type="InterPro" id="IPR000772">
    <property type="entry name" value="Ricin_B_lectin"/>
</dbReference>
<dbReference type="PANTHER" id="PTHR11675">
    <property type="entry name" value="N-ACETYLGALACTOSAMINYLTRANSFERASE"/>
    <property type="match status" value="1"/>
</dbReference>
<sequence length="713" mass="82204">MLARWINRRRRLTLFKLLLIVSATLGVGFWYSQVRLKTNLESDTLSNKQKKISEIINRSGNGQSSKVIRIEKEKPFQPESLQKPPSGSYVSNTDVIRDHQNHNAQIQRPGSDLIINEDENNNHKNVLPPPSPAELTKESGKNNQRLKLNRSFVDKTKSAVRMSNDHQKEVGLEHKPEDELQNTGLDDGIMKVTPGLGEVGRPVILNQKEQILADELFSSAAFNVYISDRISLNRSVPDARHPLCKNVQYENNLPTASIVIIFTNEMWSSLLRTIHSVMNRTPSHLLHEIILVDDLSTLEYLKGKLENYLKKNLPKNKIKLLRMKKREGLIRARLAGAQIATGDVLVFLDSHCETNFMWLEPLLQRIKEDRKTVVCPIIDVIDDKTLQYVASNGEYFQIGGFTWNGHFTWIEIPEWEEEQRKSVVAPTKSPTMAGGLFAIDRNYFWEIGSYDEGMDVWGGENLEMAFRVWMCGGSLEIIPCSHVGHIFRSFHPYSFPGNKDTHGINTVRTVEVWMDEYKKYFYMHRPDLRHVNYGDITKRLELRDKLQCKDFEWYLENIYPQKFTFDQNVFAFGIVRNPVSNLCLDNLNRDEDKSEPLGLHHCKSQKGVVMNQVFSLSASNELRQEENCAEVLYKTSKYQKVMMVKCHGRGEGQEWHHMRGGPIIHRETGKCLDVAGSKATKDVYVTECKGTHSQIWWFENYLNMHSQVEQQKP</sequence>
<comment type="similarity">
    <text evidence="2 10">Belongs to the glycosyltransferase 2 family. GalNAc-T subfamily.</text>
</comment>
<evidence type="ECO:0000256" key="10">
    <source>
        <dbReference type="RuleBase" id="RU361242"/>
    </source>
</evidence>
<dbReference type="RefSeq" id="XP_013786813.2">
    <property type="nucleotide sequence ID" value="XM_013931359.2"/>
</dbReference>
<comment type="cofactor">
    <cofactor evidence="10">
        <name>Mn(2+)</name>
        <dbReference type="ChEBI" id="CHEBI:29035"/>
    </cofactor>
</comment>
<evidence type="ECO:0000256" key="5">
    <source>
        <dbReference type="ARBA" id="ARBA00022968"/>
    </source>
</evidence>
<evidence type="ECO:0000256" key="4">
    <source>
        <dbReference type="ARBA" id="ARBA00022734"/>
    </source>
</evidence>
<evidence type="ECO:0000256" key="2">
    <source>
        <dbReference type="ARBA" id="ARBA00005680"/>
    </source>
</evidence>
<dbReference type="Pfam" id="PF00535">
    <property type="entry name" value="Glycos_transf_2"/>
    <property type="match status" value="1"/>
</dbReference>
<evidence type="ECO:0000256" key="7">
    <source>
        <dbReference type="ARBA" id="ARBA00023034"/>
    </source>
</evidence>
<evidence type="ECO:0000259" key="12">
    <source>
        <dbReference type="SMART" id="SM00458"/>
    </source>
</evidence>
<dbReference type="SUPFAM" id="SSF53448">
    <property type="entry name" value="Nucleotide-diphospho-sugar transferases"/>
    <property type="match status" value="1"/>
</dbReference>
<keyword evidence="3 10" id="KW-0812">Transmembrane</keyword>
<keyword evidence="10" id="KW-0328">Glycosyltransferase</keyword>
<evidence type="ECO:0000256" key="9">
    <source>
        <dbReference type="ARBA" id="ARBA00023157"/>
    </source>
</evidence>
<name>A0ABM1BQP8_LIMPO</name>
<keyword evidence="13" id="KW-1185">Reference proteome</keyword>
<dbReference type="Gene3D" id="2.80.10.50">
    <property type="match status" value="1"/>
</dbReference>
<keyword evidence="10" id="KW-0808">Transferase</keyword>
<dbReference type="SMART" id="SM00458">
    <property type="entry name" value="RICIN"/>
    <property type="match status" value="1"/>
</dbReference>
<dbReference type="InterPro" id="IPR029044">
    <property type="entry name" value="Nucleotide-diphossugar_trans"/>
</dbReference>
<comment type="pathway">
    <text evidence="10">Protein modification; protein glycosylation.</text>
</comment>
<evidence type="ECO:0000256" key="8">
    <source>
        <dbReference type="ARBA" id="ARBA00023136"/>
    </source>
</evidence>
<keyword evidence="10" id="KW-0464">Manganese</keyword>
<dbReference type="Proteomes" id="UP000694941">
    <property type="component" value="Unplaced"/>
</dbReference>
<dbReference type="InterPro" id="IPR035992">
    <property type="entry name" value="Ricin_B-like_lectins"/>
</dbReference>
<evidence type="ECO:0000256" key="3">
    <source>
        <dbReference type="ARBA" id="ARBA00022692"/>
    </source>
</evidence>
<evidence type="ECO:0000313" key="14">
    <source>
        <dbReference type="RefSeq" id="XP_013786813.2"/>
    </source>
</evidence>
<dbReference type="Gene3D" id="3.90.550.10">
    <property type="entry name" value="Spore Coat Polysaccharide Biosynthesis Protein SpsA, Chain A"/>
    <property type="match status" value="1"/>
</dbReference>
<dbReference type="Pfam" id="PF00652">
    <property type="entry name" value="Ricin_B_lectin"/>
    <property type="match status" value="1"/>
</dbReference>
<dbReference type="CDD" id="cd23459">
    <property type="entry name" value="beta-trefoil_Ricin_Pgant1-like"/>
    <property type="match status" value="1"/>
</dbReference>
<organism evidence="13 14">
    <name type="scientific">Limulus polyphemus</name>
    <name type="common">Atlantic horseshoe crab</name>
    <dbReference type="NCBI Taxonomy" id="6850"/>
    <lineage>
        <taxon>Eukaryota</taxon>
        <taxon>Metazoa</taxon>
        <taxon>Ecdysozoa</taxon>
        <taxon>Arthropoda</taxon>
        <taxon>Chelicerata</taxon>
        <taxon>Merostomata</taxon>
        <taxon>Xiphosura</taxon>
        <taxon>Limulidae</taxon>
        <taxon>Limulus</taxon>
    </lineage>
</organism>
<gene>
    <name evidence="14" type="primary">LOC106470791</name>
</gene>
<reference evidence="14" key="1">
    <citation type="submission" date="2025-08" db="UniProtKB">
        <authorList>
            <consortium name="RefSeq"/>
        </authorList>
    </citation>
    <scope>IDENTIFICATION</scope>
    <source>
        <tissue evidence="14">Muscle</tissue>
    </source>
</reference>
<keyword evidence="9 10" id="KW-1015">Disulfide bond</keyword>
<dbReference type="PROSITE" id="PS50231">
    <property type="entry name" value="RICIN_B_LECTIN"/>
    <property type="match status" value="1"/>
</dbReference>
<keyword evidence="5" id="KW-0735">Signal-anchor</keyword>
<feature type="region of interest" description="Disordered" evidence="11">
    <location>
        <begin position="114"/>
        <end position="142"/>
    </location>
</feature>
<protein>
    <recommendedName>
        <fullName evidence="10">Polypeptide N-acetylgalactosaminyltransferase</fullName>
        <ecNumber evidence="10">2.4.1.-</ecNumber>
    </recommendedName>
    <alternativeName>
        <fullName evidence="10">Protein-UDP acetylgalactosaminyltransferase</fullName>
    </alternativeName>
</protein>
<evidence type="ECO:0000256" key="6">
    <source>
        <dbReference type="ARBA" id="ARBA00022989"/>
    </source>
</evidence>
<feature type="domain" description="Ricin B lectin" evidence="12">
    <location>
        <begin position="569"/>
        <end position="699"/>
    </location>
</feature>
<dbReference type="EC" id="2.4.1.-" evidence="10"/>
<comment type="subcellular location">
    <subcellularLocation>
        <location evidence="1 10">Golgi apparatus membrane</location>
        <topology evidence="1 10">Single-pass type II membrane protein</topology>
    </subcellularLocation>
</comment>
<evidence type="ECO:0000256" key="11">
    <source>
        <dbReference type="SAM" id="MobiDB-lite"/>
    </source>
</evidence>
<dbReference type="SUPFAM" id="SSF50370">
    <property type="entry name" value="Ricin B-like lectins"/>
    <property type="match status" value="1"/>
</dbReference>